<dbReference type="Proteomes" id="UP000221790">
    <property type="component" value="Segment"/>
</dbReference>
<evidence type="ECO:0000313" key="1">
    <source>
        <dbReference type="EMBL" id="AOZ64988.1"/>
    </source>
</evidence>
<reference evidence="1" key="1">
    <citation type="submission" date="2018-02" db="EMBL/GenBank/DDBJ databases">
        <authorList>
            <person name="Bhuiyan S."/>
            <person name="Garcia C."/>
            <person name="Cox E.C."/>
            <person name="Ali D.J."/>
            <person name="Quadri S.Y."/>
            <person name="Layton S.R."/>
            <person name="Benjamin R.C."/>
            <person name="Hughes L.E."/>
            <person name="Garlena R.A."/>
            <person name="Russell D.A."/>
            <person name="Pope W.H."/>
            <person name="Jacobs-Sera D."/>
            <person name="Hendrix R.W."/>
            <person name="Hatfull G.F."/>
        </authorList>
    </citation>
    <scope>NUCLEOTIDE SEQUENCE</scope>
</reference>
<organism evidence="1 2">
    <name type="scientific">Streptomyces phage Rima</name>
    <dbReference type="NCBI Taxonomy" id="1897525"/>
    <lineage>
        <taxon>Viruses</taxon>
        <taxon>Duplodnaviria</taxon>
        <taxon>Heunggongvirae</taxon>
        <taxon>Uroviricota</taxon>
        <taxon>Caudoviricetes</taxon>
        <taxon>Rimavirus</taxon>
        <taxon>Rimavirus rima</taxon>
    </lineage>
</organism>
<dbReference type="EMBL" id="KX670790">
    <property type="protein sequence ID" value="AOZ64988.1"/>
    <property type="molecule type" value="Genomic_DNA"/>
</dbReference>
<dbReference type="GeneID" id="40072294"/>
<name>A0A1I9SDR1_9CAUD</name>
<dbReference type="RefSeq" id="YP_009596695.1">
    <property type="nucleotide sequence ID" value="NC_041889.1"/>
</dbReference>
<dbReference type="OrthoDB" id="34580at10239"/>
<accession>A0A1I9SDR1</accession>
<sequence length="75" mass="8603">MRPLTEGLPMLHKQILELTSLQMFGLRYLDLESFEMLMGYIAHISEHLKAGRVTSPEQMIEIAVNYFADNGAFDE</sequence>
<dbReference type="KEGG" id="vg:40072294"/>
<evidence type="ECO:0000313" key="2">
    <source>
        <dbReference type="Proteomes" id="UP000221790"/>
    </source>
</evidence>
<gene>
    <name evidence="1" type="primary">34</name>
    <name evidence="1" type="ORF">SEA_RIMA_34</name>
</gene>
<protein>
    <submittedName>
        <fullName evidence="1">Uncharacterized protein</fullName>
    </submittedName>
</protein>
<keyword evidence="2" id="KW-1185">Reference proteome</keyword>
<proteinExistence type="predicted"/>